<dbReference type="Proteomes" id="UP000638848">
    <property type="component" value="Unassembled WGS sequence"/>
</dbReference>
<comment type="caution">
    <text evidence="2">The sequence shown here is derived from an EMBL/GenBank/DDBJ whole genome shotgun (WGS) entry which is preliminary data.</text>
</comment>
<evidence type="ECO:0000313" key="2">
    <source>
        <dbReference type="EMBL" id="GGG55226.1"/>
    </source>
</evidence>
<evidence type="ECO:0000256" key="1">
    <source>
        <dbReference type="SAM" id="MobiDB-lite"/>
    </source>
</evidence>
<protein>
    <submittedName>
        <fullName evidence="2">Uncharacterized protein</fullName>
    </submittedName>
</protein>
<keyword evidence="3" id="KW-1185">Reference proteome</keyword>
<reference evidence="2" key="1">
    <citation type="journal article" date="2014" name="Int. J. Syst. Evol. Microbiol.">
        <title>Complete genome sequence of Corynebacterium casei LMG S-19264T (=DSM 44701T), isolated from a smear-ripened cheese.</title>
        <authorList>
            <consortium name="US DOE Joint Genome Institute (JGI-PGF)"/>
            <person name="Walter F."/>
            <person name="Albersmeier A."/>
            <person name="Kalinowski J."/>
            <person name="Ruckert C."/>
        </authorList>
    </citation>
    <scope>NUCLEOTIDE SEQUENCE</scope>
    <source>
        <strain evidence="2">CGMCC 1.12187</strain>
    </source>
</reference>
<feature type="region of interest" description="Disordered" evidence="1">
    <location>
        <begin position="13"/>
        <end position="50"/>
    </location>
</feature>
<reference evidence="2" key="2">
    <citation type="submission" date="2020-09" db="EMBL/GenBank/DDBJ databases">
        <authorList>
            <person name="Sun Q."/>
            <person name="Zhou Y."/>
        </authorList>
    </citation>
    <scope>NUCLEOTIDE SEQUENCE</scope>
    <source>
        <strain evidence="2">CGMCC 1.12187</strain>
    </source>
</reference>
<dbReference type="AlphaFoldDB" id="A0A917GRU3"/>
<accession>A0A917GRU3</accession>
<dbReference type="EMBL" id="BMEQ01000007">
    <property type="protein sequence ID" value="GGG55226.1"/>
    <property type="molecule type" value="Genomic_DNA"/>
</dbReference>
<name>A0A917GRU3_9MICC</name>
<organism evidence="2 3">
    <name type="scientific">Kocuria dechangensis</name>
    <dbReference type="NCBI Taxonomy" id="1176249"/>
    <lineage>
        <taxon>Bacteria</taxon>
        <taxon>Bacillati</taxon>
        <taxon>Actinomycetota</taxon>
        <taxon>Actinomycetes</taxon>
        <taxon>Micrococcales</taxon>
        <taxon>Micrococcaceae</taxon>
        <taxon>Kocuria</taxon>
    </lineage>
</organism>
<proteinExistence type="predicted"/>
<evidence type="ECO:0000313" key="3">
    <source>
        <dbReference type="Proteomes" id="UP000638848"/>
    </source>
</evidence>
<gene>
    <name evidence="2" type="ORF">GCM10011374_17730</name>
</gene>
<sequence>MFILVSCVHAHRSIPRGPREGSSTPGSPFRGGSGDVPGEGPDDDGGAEVLMPAFLVSVSGRGSEVLRSASPSR</sequence>